<accession>A0ABY3WE26</accession>
<dbReference type="RefSeq" id="WP_242329354.1">
    <property type="nucleotide sequence ID" value="NZ_CP071872.1"/>
</dbReference>
<reference evidence="1 2" key="1">
    <citation type="submission" date="2021-03" db="EMBL/GenBank/DDBJ databases">
        <title>Complete genome of Streptomyces formicae strain 1H-GS9 (DSM 100524).</title>
        <authorList>
            <person name="Atanasov K.E."/>
            <person name="Altabella T."/>
            <person name="Ferrer A."/>
        </authorList>
    </citation>
    <scope>NUCLEOTIDE SEQUENCE [LARGE SCALE GENOMIC DNA]</scope>
    <source>
        <strain evidence="1 2">1H-GS9</strain>
    </source>
</reference>
<dbReference type="EMBL" id="CP071872">
    <property type="protein sequence ID" value="UNM10819.1"/>
    <property type="molecule type" value="Genomic_DNA"/>
</dbReference>
<evidence type="ECO:0000313" key="1">
    <source>
        <dbReference type="EMBL" id="UNM10819.1"/>
    </source>
</evidence>
<organism evidence="1 2">
    <name type="scientific">Streptomyces formicae</name>
    <dbReference type="NCBI Taxonomy" id="1616117"/>
    <lineage>
        <taxon>Bacteria</taxon>
        <taxon>Bacillati</taxon>
        <taxon>Actinomycetota</taxon>
        <taxon>Actinomycetes</taxon>
        <taxon>Kitasatosporales</taxon>
        <taxon>Streptomycetaceae</taxon>
        <taxon>Streptomyces</taxon>
    </lineage>
</organism>
<evidence type="ECO:0000313" key="2">
    <source>
        <dbReference type="Proteomes" id="UP000828924"/>
    </source>
</evidence>
<proteinExistence type="predicted"/>
<gene>
    <name evidence="1" type="ORF">J4032_04180</name>
</gene>
<dbReference type="Proteomes" id="UP000828924">
    <property type="component" value="Chromosome"/>
</dbReference>
<protein>
    <submittedName>
        <fullName evidence="1">Uncharacterized protein</fullName>
    </submittedName>
</protein>
<keyword evidence="2" id="KW-1185">Reference proteome</keyword>
<sequence length="59" mass="5871">MCHTSALAPRAVIFGLGSLAGVADVRFGADGGGSSECKITGTLGICTDSCVWPGLNSQN</sequence>
<name>A0ABY3WE26_9ACTN</name>